<feature type="transmembrane region" description="Helical" evidence="5">
    <location>
        <begin position="260"/>
        <end position="281"/>
    </location>
</feature>
<evidence type="ECO:0000256" key="6">
    <source>
        <dbReference type="RuleBase" id="RU000320"/>
    </source>
</evidence>
<dbReference type="GO" id="GO:0042773">
    <property type="term" value="P:ATP synthesis coupled electron transport"/>
    <property type="evidence" value="ECO:0007669"/>
    <property type="project" value="InterPro"/>
</dbReference>
<keyword evidence="5" id="KW-0874">Quinone</keyword>
<organism evidence="8 9">
    <name type="scientific">Gemmata massiliana</name>
    <dbReference type="NCBI Taxonomy" id="1210884"/>
    <lineage>
        <taxon>Bacteria</taxon>
        <taxon>Pseudomonadati</taxon>
        <taxon>Planctomycetota</taxon>
        <taxon>Planctomycetia</taxon>
        <taxon>Gemmatales</taxon>
        <taxon>Gemmataceae</taxon>
        <taxon>Gemmata</taxon>
    </lineage>
</organism>
<dbReference type="GO" id="GO:0008137">
    <property type="term" value="F:NADH dehydrogenase (ubiquinone) activity"/>
    <property type="evidence" value="ECO:0007669"/>
    <property type="project" value="InterPro"/>
</dbReference>
<feature type="transmembrane region" description="Helical" evidence="5">
    <location>
        <begin position="128"/>
        <end position="145"/>
    </location>
</feature>
<keyword evidence="9" id="KW-1185">Reference proteome</keyword>
<feature type="transmembrane region" description="Helical" evidence="5">
    <location>
        <begin position="325"/>
        <end position="346"/>
    </location>
</feature>
<dbReference type="EC" id="7.1.1.-" evidence="5"/>
<keyword evidence="5" id="KW-0520">NAD</keyword>
<feature type="transmembrane region" description="Helical" evidence="5">
    <location>
        <begin position="182"/>
        <end position="205"/>
    </location>
</feature>
<keyword evidence="3 5" id="KW-1133">Transmembrane helix</keyword>
<evidence type="ECO:0000313" key="8">
    <source>
        <dbReference type="EMBL" id="VTR98422.1"/>
    </source>
</evidence>
<keyword evidence="5" id="KW-1003">Cell membrane</keyword>
<dbReference type="GO" id="GO:0050136">
    <property type="term" value="F:NADH dehydrogenase (quinone) (non-electrogenic) activity"/>
    <property type="evidence" value="ECO:0007669"/>
    <property type="project" value="UniProtKB-UniRule"/>
</dbReference>
<evidence type="ECO:0000259" key="7">
    <source>
        <dbReference type="Pfam" id="PF00361"/>
    </source>
</evidence>
<dbReference type="GO" id="GO:0048038">
    <property type="term" value="F:quinone binding"/>
    <property type="evidence" value="ECO:0007669"/>
    <property type="project" value="UniProtKB-KW"/>
</dbReference>
<dbReference type="PANTHER" id="PTHR22773">
    <property type="entry name" value="NADH DEHYDROGENASE"/>
    <property type="match status" value="1"/>
</dbReference>
<accession>A0A6P2DFV3</accession>
<keyword evidence="5" id="KW-0813">Transport</keyword>
<feature type="transmembrane region" description="Helical" evidence="5">
    <location>
        <begin position="20"/>
        <end position="40"/>
    </location>
</feature>
<evidence type="ECO:0000313" key="9">
    <source>
        <dbReference type="Proteomes" id="UP000464178"/>
    </source>
</evidence>
<dbReference type="RefSeq" id="WP_162671590.1">
    <property type="nucleotide sequence ID" value="NZ_LR593886.1"/>
</dbReference>
<dbReference type="InterPro" id="IPR001750">
    <property type="entry name" value="ND/Mrp_TM"/>
</dbReference>
<evidence type="ECO:0000256" key="2">
    <source>
        <dbReference type="ARBA" id="ARBA00022692"/>
    </source>
</evidence>
<feature type="domain" description="NADH:quinone oxidoreductase/Mrp antiporter transmembrane" evidence="7">
    <location>
        <begin position="145"/>
        <end position="430"/>
    </location>
</feature>
<feature type="transmembrane region" description="Helical" evidence="5">
    <location>
        <begin position="352"/>
        <end position="373"/>
    </location>
</feature>
<proteinExistence type="inferred from homology"/>
<dbReference type="GO" id="GO:0012505">
    <property type="term" value="C:endomembrane system"/>
    <property type="evidence" value="ECO:0007669"/>
    <property type="project" value="UniProtKB-SubCell"/>
</dbReference>
<evidence type="ECO:0000256" key="5">
    <source>
        <dbReference type="HAMAP-Rule" id="MF_00445"/>
    </source>
</evidence>
<dbReference type="InterPro" id="IPR010096">
    <property type="entry name" value="NADH-Q_OxRdtase_suN/2"/>
</dbReference>
<comment type="similarity">
    <text evidence="5">Belongs to the complex I subunit 2 family.</text>
</comment>
<feature type="transmembrane region" description="Helical" evidence="5">
    <location>
        <begin position="98"/>
        <end position="116"/>
    </location>
</feature>
<evidence type="ECO:0000256" key="3">
    <source>
        <dbReference type="ARBA" id="ARBA00022989"/>
    </source>
</evidence>
<keyword evidence="5" id="KW-0830">Ubiquinone</keyword>
<keyword evidence="5" id="KW-1278">Translocase</keyword>
<dbReference type="Pfam" id="PF00361">
    <property type="entry name" value="Proton_antipo_M"/>
    <property type="match status" value="1"/>
</dbReference>
<sequence>MFPTLESVSRLRAALDNDLLVFLPEIAVCAGIVALLLARLLPILDRVHLGSVALIALVVSLFVSGYQIYDSHGYLSTGEQWSVPYFGGMLVADAWGRFVRLIVLTAALITVVLSLLTGIPDRDDSADFYVLLLGGTLGMTLMTSAAHLLMVFIAVEMASLPGYALAGFLKGKRSGSEAALKYVVYGAAASGVMLYGITLLAGTFGTGTLHDVAGGIAQRGLDLPVLAGLAFMLVGLGFKLAAVPFQFWCPDVFEGAAAEVAGFLSVASKAGAIGLTGRVLLTLHAAQHGSWAIPASLGIGIAGIAMITVTFGNLAAFTQTNLKRLLAYSTIAHAGYMLMALAVVTPEGASAVLYYLAAYVAMNLGAFGIVALVRNATGSEELSATRGLVRRNPLLAVAMTVFLASLLGLPPLAGFAGKFQVFVAVYQAAKAATASGPPGLGTVFFVLLAVGAMNTAISAYYYLKIARAMLLDDPAEGAAAPATNSPAAGLFFVALVAFLFAAGVVWDPLMGETARAASAFSAK</sequence>
<dbReference type="KEGG" id="gms:SOIL9_02800"/>
<feature type="transmembrane region" description="Helical" evidence="5">
    <location>
        <begin position="151"/>
        <end position="170"/>
    </location>
</feature>
<keyword evidence="2 5" id="KW-0812">Transmembrane</keyword>
<feature type="transmembrane region" description="Helical" evidence="5">
    <location>
        <begin position="484"/>
        <end position="506"/>
    </location>
</feature>
<dbReference type="AlphaFoldDB" id="A0A6P2DFV3"/>
<name>A0A6P2DFV3_9BACT</name>
<feature type="transmembrane region" description="Helical" evidence="5">
    <location>
        <begin position="394"/>
        <end position="413"/>
    </location>
</feature>
<comment type="function">
    <text evidence="5">NDH-1 shuttles electrons from NADH, via FMN and iron-sulfur (Fe-S) centers, to quinones in the respiratory chain. The immediate electron acceptor for the enzyme in this species is believed to be ubiquinone. Couples the redox reaction to proton translocation (for every two electrons transferred, four hydrogen ions are translocated across the cytoplasmic membrane), and thus conserves the redox energy in a proton gradient.</text>
</comment>
<feature type="transmembrane region" description="Helical" evidence="5">
    <location>
        <begin position="225"/>
        <end position="248"/>
    </location>
</feature>
<gene>
    <name evidence="5" type="primary">nuoN</name>
    <name evidence="8" type="ORF">SOIL9_02800</name>
</gene>
<comment type="subcellular location">
    <subcellularLocation>
        <location evidence="5">Cell membrane</location>
        <topology evidence="5">Multi-pass membrane protein</topology>
    </subcellularLocation>
    <subcellularLocation>
        <location evidence="1">Endomembrane system</location>
        <topology evidence="1">Multi-pass membrane protein</topology>
    </subcellularLocation>
    <subcellularLocation>
        <location evidence="6">Membrane</location>
        <topology evidence="6">Multi-pass membrane protein</topology>
    </subcellularLocation>
</comment>
<evidence type="ECO:0000256" key="4">
    <source>
        <dbReference type="ARBA" id="ARBA00023136"/>
    </source>
</evidence>
<keyword evidence="4 5" id="KW-0472">Membrane</keyword>
<dbReference type="EMBL" id="LR593886">
    <property type="protein sequence ID" value="VTR98422.1"/>
    <property type="molecule type" value="Genomic_DNA"/>
</dbReference>
<comment type="subunit">
    <text evidence="5">NDH-1 is composed of 14 different subunits. Subunits NuoA, H, J, K, L, M, N constitute the membrane sector of the complex.</text>
</comment>
<dbReference type="HAMAP" id="MF_00445">
    <property type="entry name" value="NDH1_NuoN_1"/>
    <property type="match status" value="1"/>
</dbReference>
<dbReference type="GO" id="GO:0005886">
    <property type="term" value="C:plasma membrane"/>
    <property type="evidence" value="ECO:0007669"/>
    <property type="project" value="UniProtKB-SubCell"/>
</dbReference>
<feature type="transmembrane region" description="Helical" evidence="5">
    <location>
        <begin position="47"/>
        <end position="69"/>
    </location>
</feature>
<reference evidence="8 9" key="1">
    <citation type="submission" date="2019-05" db="EMBL/GenBank/DDBJ databases">
        <authorList>
            <consortium name="Science for Life Laboratories"/>
        </authorList>
    </citation>
    <scope>NUCLEOTIDE SEQUENCE [LARGE SCALE GENOMIC DNA]</scope>
    <source>
        <strain evidence="8">Soil9</strain>
    </source>
</reference>
<evidence type="ECO:0000256" key="1">
    <source>
        <dbReference type="ARBA" id="ARBA00004127"/>
    </source>
</evidence>
<feature type="transmembrane region" description="Helical" evidence="5">
    <location>
        <begin position="443"/>
        <end position="463"/>
    </location>
</feature>
<feature type="transmembrane region" description="Helical" evidence="5">
    <location>
        <begin position="293"/>
        <end position="318"/>
    </location>
</feature>
<comment type="catalytic activity">
    <reaction evidence="5">
        <text>a quinone + NADH + 5 H(+)(in) = a quinol + NAD(+) + 4 H(+)(out)</text>
        <dbReference type="Rhea" id="RHEA:57888"/>
        <dbReference type="ChEBI" id="CHEBI:15378"/>
        <dbReference type="ChEBI" id="CHEBI:24646"/>
        <dbReference type="ChEBI" id="CHEBI:57540"/>
        <dbReference type="ChEBI" id="CHEBI:57945"/>
        <dbReference type="ChEBI" id="CHEBI:132124"/>
    </reaction>
</comment>
<protein>
    <recommendedName>
        <fullName evidence="5">NADH-quinone oxidoreductase subunit N</fullName>
        <ecNumber evidence="5">7.1.1.-</ecNumber>
    </recommendedName>
    <alternativeName>
        <fullName evidence="5">NADH dehydrogenase I subunit N</fullName>
    </alternativeName>
    <alternativeName>
        <fullName evidence="5">NDH-1 subunit N</fullName>
    </alternativeName>
</protein>
<dbReference type="Proteomes" id="UP000464178">
    <property type="component" value="Chromosome"/>
</dbReference>